<dbReference type="Gramene" id="MELO3C012488.2.1">
    <property type="protein sequence ID" value="MELO3C012488.2.1"/>
    <property type="gene ID" value="MELO3C012488.2"/>
</dbReference>
<evidence type="ECO:0000313" key="2">
    <source>
        <dbReference type="EnsemblPlants" id="MELO3C012488.2.1"/>
    </source>
</evidence>
<feature type="transmembrane region" description="Helical" evidence="1">
    <location>
        <begin position="53"/>
        <end position="72"/>
    </location>
</feature>
<reference evidence="2" key="1">
    <citation type="submission" date="2023-03" db="UniProtKB">
        <authorList>
            <consortium name="EnsemblPlants"/>
        </authorList>
    </citation>
    <scope>IDENTIFICATION</scope>
</reference>
<dbReference type="AlphaFoldDB" id="A0A9I9D466"/>
<name>A0A9I9D466_CUCME</name>
<keyword evidence="1" id="KW-0812">Transmembrane</keyword>
<evidence type="ECO:0000256" key="1">
    <source>
        <dbReference type="SAM" id="Phobius"/>
    </source>
</evidence>
<organism evidence="2">
    <name type="scientific">Cucumis melo</name>
    <name type="common">Muskmelon</name>
    <dbReference type="NCBI Taxonomy" id="3656"/>
    <lineage>
        <taxon>Eukaryota</taxon>
        <taxon>Viridiplantae</taxon>
        <taxon>Streptophyta</taxon>
        <taxon>Embryophyta</taxon>
        <taxon>Tracheophyta</taxon>
        <taxon>Spermatophyta</taxon>
        <taxon>Magnoliopsida</taxon>
        <taxon>eudicotyledons</taxon>
        <taxon>Gunneridae</taxon>
        <taxon>Pentapetalae</taxon>
        <taxon>rosids</taxon>
        <taxon>fabids</taxon>
        <taxon>Cucurbitales</taxon>
        <taxon>Cucurbitaceae</taxon>
        <taxon>Benincaseae</taxon>
        <taxon>Cucumis</taxon>
    </lineage>
</organism>
<accession>A0A9I9D466</accession>
<protein>
    <submittedName>
        <fullName evidence="2">Uncharacterized protein</fullName>
    </submittedName>
</protein>
<keyword evidence="1" id="KW-1133">Transmembrane helix</keyword>
<keyword evidence="1" id="KW-0472">Membrane</keyword>
<proteinExistence type="predicted"/>
<sequence>MEQQCMEECGYAWADLLMDMGDGAFGVVDKYASSVEGEKIWEFSFLRAATYEVRGWLFVLGILFPLVLDLAFKK</sequence>
<dbReference type="EnsemblPlants" id="MELO3C012488.2.1">
    <property type="protein sequence ID" value="MELO3C012488.2.1"/>
    <property type="gene ID" value="MELO3C012488.2"/>
</dbReference>